<dbReference type="RefSeq" id="WP_091266127.1">
    <property type="nucleotide sequence ID" value="NZ_FMCS01000007.1"/>
</dbReference>
<dbReference type="Gene3D" id="1.25.40.10">
    <property type="entry name" value="Tetratricopeptide repeat domain"/>
    <property type="match status" value="3"/>
</dbReference>
<dbReference type="InterPro" id="IPR005158">
    <property type="entry name" value="BTAD"/>
</dbReference>
<keyword evidence="3 9" id="KW-0238">DNA-binding</keyword>
<dbReference type="PRINTS" id="PR00364">
    <property type="entry name" value="DISEASERSIST"/>
</dbReference>
<feature type="domain" description="OmpR/PhoB-type" evidence="7">
    <location>
        <begin position="17"/>
        <end position="92"/>
    </location>
</feature>
<dbReference type="GO" id="GO:0006355">
    <property type="term" value="P:regulation of DNA-templated transcription"/>
    <property type="evidence" value="ECO:0007669"/>
    <property type="project" value="InterPro"/>
</dbReference>
<dbReference type="Proteomes" id="UP000199629">
    <property type="component" value="Unassembled WGS sequence"/>
</dbReference>
<evidence type="ECO:0000256" key="3">
    <source>
        <dbReference type="ARBA" id="ARBA00023125"/>
    </source>
</evidence>
<dbReference type="SUPFAM" id="SSF46894">
    <property type="entry name" value="C-terminal effector domain of the bipartite response regulators"/>
    <property type="match status" value="1"/>
</dbReference>
<gene>
    <name evidence="9" type="ORF">GA0070214_107183</name>
</gene>
<dbReference type="PROSITE" id="PS50005">
    <property type="entry name" value="TPR"/>
    <property type="match status" value="1"/>
</dbReference>
<evidence type="ECO:0000313" key="9">
    <source>
        <dbReference type="EMBL" id="SCF15955.1"/>
    </source>
</evidence>
<feature type="repeat" description="TPR" evidence="5">
    <location>
        <begin position="858"/>
        <end position="891"/>
    </location>
</feature>
<dbReference type="PANTHER" id="PTHR35807">
    <property type="entry name" value="TRANSCRIPTIONAL REGULATOR REDD-RELATED"/>
    <property type="match status" value="1"/>
</dbReference>
<dbReference type="CDD" id="cd15831">
    <property type="entry name" value="BTAD"/>
    <property type="match status" value="1"/>
</dbReference>
<dbReference type="SUPFAM" id="SSF52540">
    <property type="entry name" value="P-loop containing nucleoside triphosphate hydrolases"/>
    <property type="match status" value="1"/>
</dbReference>
<dbReference type="InterPro" id="IPR019734">
    <property type="entry name" value="TPR_rpt"/>
</dbReference>
<evidence type="ECO:0000256" key="6">
    <source>
        <dbReference type="SAM" id="MobiDB-lite"/>
    </source>
</evidence>
<protein>
    <submittedName>
        <fullName evidence="9">DNA-binding transcriptional activator of the SARP family</fullName>
    </submittedName>
</protein>
<evidence type="ECO:0000256" key="2">
    <source>
        <dbReference type="ARBA" id="ARBA00023015"/>
    </source>
</evidence>
<reference evidence="10" key="1">
    <citation type="submission" date="2016-06" db="EMBL/GenBank/DDBJ databases">
        <authorList>
            <person name="Varghese N."/>
            <person name="Submissions Spin"/>
        </authorList>
    </citation>
    <scope>NUCLEOTIDE SEQUENCE [LARGE SCALE GENOMIC DNA]</scope>
    <source>
        <strain evidence="10">DSM 45246</strain>
    </source>
</reference>
<keyword evidence="4" id="KW-0804">Transcription</keyword>
<dbReference type="Pfam" id="PF00486">
    <property type="entry name" value="Trans_reg_C"/>
    <property type="match status" value="1"/>
</dbReference>
<feature type="compositionally biased region" description="Low complexity" evidence="6">
    <location>
        <begin position="252"/>
        <end position="263"/>
    </location>
</feature>
<dbReference type="Gene3D" id="1.10.10.10">
    <property type="entry name" value="Winged helix-like DNA-binding domain superfamily/Winged helix DNA-binding domain"/>
    <property type="match status" value="1"/>
</dbReference>
<dbReference type="SMART" id="SM00862">
    <property type="entry name" value="Trans_reg_C"/>
    <property type="match status" value="1"/>
</dbReference>
<dbReference type="Pfam" id="PF13374">
    <property type="entry name" value="TPR_10"/>
    <property type="match status" value="1"/>
</dbReference>
<comment type="similarity">
    <text evidence="1">Belongs to the AfsR/DnrI/RedD regulatory family.</text>
</comment>
<evidence type="ECO:0000259" key="7">
    <source>
        <dbReference type="SMART" id="SM00862"/>
    </source>
</evidence>
<dbReference type="PANTHER" id="PTHR35807:SF1">
    <property type="entry name" value="TRANSCRIPTIONAL REGULATOR REDD"/>
    <property type="match status" value="1"/>
</dbReference>
<dbReference type="InterPro" id="IPR036388">
    <property type="entry name" value="WH-like_DNA-bd_sf"/>
</dbReference>
<evidence type="ECO:0000256" key="5">
    <source>
        <dbReference type="PROSITE-ProRule" id="PRU00339"/>
    </source>
</evidence>
<dbReference type="SUPFAM" id="SSF48452">
    <property type="entry name" value="TPR-like"/>
    <property type="match status" value="2"/>
</dbReference>
<dbReference type="Pfam" id="PF13424">
    <property type="entry name" value="TPR_12"/>
    <property type="match status" value="2"/>
</dbReference>
<dbReference type="Pfam" id="PF03704">
    <property type="entry name" value="BTAD"/>
    <property type="match status" value="1"/>
</dbReference>
<dbReference type="AlphaFoldDB" id="A0A1C4Y5E6"/>
<keyword evidence="10" id="KW-1185">Reference proteome</keyword>
<dbReference type="SMART" id="SM01043">
    <property type="entry name" value="BTAD"/>
    <property type="match status" value="1"/>
</dbReference>
<dbReference type="GO" id="GO:0003677">
    <property type="term" value="F:DNA binding"/>
    <property type="evidence" value="ECO:0007669"/>
    <property type="project" value="UniProtKB-KW"/>
</dbReference>
<dbReference type="GO" id="GO:0043531">
    <property type="term" value="F:ADP binding"/>
    <property type="evidence" value="ECO:0007669"/>
    <property type="project" value="InterPro"/>
</dbReference>
<feature type="domain" description="Bacterial transcriptional activator" evidence="8">
    <location>
        <begin position="99"/>
        <end position="240"/>
    </location>
</feature>
<evidence type="ECO:0000256" key="4">
    <source>
        <dbReference type="ARBA" id="ARBA00023163"/>
    </source>
</evidence>
<dbReference type="GO" id="GO:0000160">
    <property type="term" value="P:phosphorelay signal transduction system"/>
    <property type="evidence" value="ECO:0007669"/>
    <property type="project" value="InterPro"/>
</dbReference>
<dbReference type="InterPro" id="IPR051677">
    <property type="entry name" value="AfsR-DnrI-RedD_regulator"/>
</dbReference>
<proteinExistence type="inferred from homology"/>
<keyword evidence="5" id="KW-0802">TPR repeat</keyword>
<dbReference type="InterPro" id="IPR001867">
    <property type="entry name" value="OmpR/PhoB-type_DNA-bd"/>
</dbReference>
<name>A0A1C4Y5E6_9ACTN</name>
<feature type="region of interest" description="Disordered" evidence="6">
    <location>
        <begin position="250"/>
        <end position="287"/>
    </location>
</feature>
<evidence type="ECO:0000259" key="8">
    <source>
        <dbReference type="SMART" id="SM01043"/>
    </source>
</evidence>
<evidence type="ECO:0000313" key="10">
    <source>
        <dbReference type="Proteomes" id="UP000199629"/>
    </source>
</evidence>
<dbReference type="InterPro" id="IPR027417">
    <property type="entry name" value="P-loop_NTPase"/>
</dbReference>
<evidence type="ECO:0000256" key="1">
    <source>
        <dbReference type="ARBA" id="ARBA00005820"/>
    </source>
</evidence>
<organism evidence="9 10">
    <name type="scientific">Micromonospora chaiyaphumensis</name>
    <dbReference type="NCBI Taxonomy" id="307119"/>
    <lineage>
        <taxon>Bacteria</taxon>
        <taxon>Bacillati</taxon>
        <taxon>Actinomycetota</taxon>
        <taxon>Actinomycetes</taxon>
        <taxon>Micromonosporales</taxon>
        <taxon>Micromonosporaceae</taxon>
        <taxon>Micromonospora</taxon>
    </lineage>
</organism>
<keyword evidence="2" id="KW-0805">Transcription regulation</keyword>
<sequence length="949" mass="102013">MAVEFRVLGDLDVRIDGRAVGIGHARQQCVLAALLVEPHRAVATGQLISRVWGDEVPDGAAVTLRGYLSRLRQALAGAEDVRIVRRHPGYLLAVDPDRVDLHRFRELTEKARRTDDDATAISCLEQALGLWRGEAFDGLATPWLVAYRQTLDRQRLAAALDRNDLALRHGQHGRLLPDVLALSSRYPWDERLAAQAMLALYRCGRQADALEQFHQMRRRLAAEVGTDPSPPLALLYQQILTADPVLAAPDIPVAGGTEPAAATGPPPGRPSAAQHAGTVPRQLPASPGVFAGRTAQLARLDEQLGDAAHPDGGSPVVISSIGGGGGVGKTWLALRWAHANADRFPDGQLYANLRGFDPTAHPVEWPAVVRGFLEALGVEPARVPAEPEAQASLYRTLVAGRRMLVVLDDARDAATVIPLLPGTPTSAVLVTSRRQLASLVTTHGARPLPLDVLPDGEAHELIVRQVGAARVAGQPDAVADILRFCGGLPLALGIVAARATLRPDLALSSIAAELTTGASPLDVLDGDEVTTNLRVVLSSSVRALTPAAAEVFTLLGLAPGPDISRAAAASLTARTPDELGPLLRELADAHLVQEHLAGRYRMHDLVRVFAVERAAGDPAGARSALCRLVDHHLHTAHAAALLLSPQRDPLTLTPASSGVTAEPLGDLEAALAWFTREHQVLLATIEYAGDNGLDAPAGQLSWTLATYFDRQGHWHDWATVARRAVESTRRLDDRSAQAQAHRLLAGACSNLGRYEEAQSNLLAARDLFAALGDDEGRAHTHFDLSMLHDRQRRPRQALPHARQSLALYERVGSPLKQAVALNAIGWYHSQMGEHQEAITYCRRALALSQQVGSAYGQANTWDSIGFAHHHLGEYEQAVGCYQQALTLFAEMGDRHAEGIVLDHLGDTWAAAGRPAAARDAWQRSLALFEELGHADSDSVRHKLTACPDR</sequence>
<dbReference type="Gene3D" id="3.40.50.300">
    <property type="entry name" value="P-loop containing nucleotide triphosphate hydrolases"/>
    <property type="match status" value="1"/>
</dbReference>
<accession>A0A1C4Y5E6</accession>
<dbReference type="InterPro" id="IPR011990">
    <property type="entry name" value="TPR-like_helical_dom_sf"/>
</dbReference>
<dbReference type="InterPro" id="IPR016032">
    <property type="entry name" value="Sig_transdc_resp-reg_C-effctor"/>
</dbReference>
<dbReference type="SMART" id="SM00028">
    <property type="entry name" value="TPR"/>
    <property type="match status" value="5"/>
</dbReference>
<dbReference type="EMBL" id="FMCS01000007">
    <property type="protein sequence ID" value="SCF15955.1"/>
    <property type="molecule type" value="Genomic_DNA"/>
</dbReference>